<dbReference type="InterPro" id="IPR011051">
    <property type="entry name" value="RmlC_Cupin_sf"/>
</dbReference>
<sequence length="150" mass="17096">MNTFKIFSTLVLVISMTLNCLGQEKNNEQKINYKTGNPADWPKELDAVIAAPKNHKILLENDEVRVLEVTLAPGEVEALHHHQWPSVLYIQEAEDFIDYDGDGNVIFDSRNLPDPLMLPLTMYKNPEAPHSVVNLSETESIRLIRVEMKQ</sequence>
<evidence type="ECO:0000313" key="2">
    <source>
        <dbReference type="Proteomes" id="UP000324550"/>
    </source>
</evidence>
<dbReference type="SUPFAM" id="SSF51182">
    <property type="entry name" value="RmlC-like cupins"/>
    <property type="match status" value="1"/>
</dbReference>
<dbReference type="EMBL" id="VSFC01000022">
    <property type="protein sequence ID" value="TYA57495.1"/>
    <property type="molecule type" value="Genomic_DNA"/>
</dbReference>
<proteinExistence type="predicted"/>
<gene>
    <name evidence="1" type="ORF">FVF61_04515</name>
</gene>
<name>A0A5D0GEV0_9FLAO</name>
<protein>
    <recommendedName>
        <fullName evidence="3">Cupin domain-containing protein</fullName>
    </recommendedName>
</protein>
<dbReference type="Proteomes" id="UP000324550">
    <property type="component" value="Unassembled WGS sequence"/>
</dbReference>
<dbReference type="OrthoDB" id="676420at2"/>
<reference evidence="1 2" key="1">
    <citation type="submission" date="2019-08" db="EMBL/GenBank/DDBJ databases">
        <title>Formosa sediminis sp. nov., isolated from marine sediment.</title>
        <authorList>
            <person name="Cao W.R."/>
        </authorList>
    </citation>
    <scope>NUCLEOTIDE SEQUENCE [LARGE SCALE GENOMIC DNA]</scope>
    <source>
        <strain evidence="1 2">1494</strain>
    </source>
</reference>
<dbReference type="AlphaFoldDB" id="A0A5D0GEV0"/>
<evidence type="ECO:0000313" key="1">
    <source>
        <dbReference type="EMBL" id="TYA57495.1"/>
    </source>
</evidence>
<accession>A0A5D0GEV0</accession>
<organism evidence="1 2">
    <name type="scientific">Formosa maritima</name>
    <dbReference type="NCBI Taxonomy" id="2592046"/>
    <lineage>
        <taxon>Bacteria</taxon>
        <taxon>Pseudomonadati</taxon>
        <taxon>Bacteroidota</taxon>
        <taxon>Flavobacteriia</taxon>
        <taxon>Flavobacteriales</taxon>
        <taxon>Flavobacteriaceae</taxon>
        <taxon>Formosa</taxon>
    </lineage>
</organism>
<comment type="caution">
    <text evidence="1">The sequence shown here is derived from an EMBL/GenBank/DDBJ whole genome shotgun (WGS) entry which is preliminary data.</text>
</comment>
<keyword evidence="2" id="KW-1185">Reference proteome</keyword>
<dbReference type="RefSeq" id="WP_148453817.1">
    <property type="nucleotide sequence ID" value="NZ_VSFC01000022.1"/>
</dbReference>
<dbReference type="InterPro" id="IPR014710">
    <property type="entry name" value="RmlC-like_jellyroll"/>
</dbReference>
<dbReference type="Gene3D" id="2.60.120.10">
    <property type="entry name" value="Jelly Rolls"/>
    <property type="match status" value="1"/>
</dbReference>
<evidence type="ECO:0008006" key="3">
    <source>
        <dbReference type="Google" id="ProtNLM"/>
    </source>
</evidence>